<dbReference type="EMBL" id="QJPH01000307">
    <property type="protein sequence ID" value="PZN79077.1"/>
    <property type="molecule type" value="Genomic_DNA"/>
</dbReference>
<dbReference type="Proteomes" id="UP000249396">
    <property type="component" value="Unassembled WGS sequence"/>
</dbReference>
<organism evidence="2 3">
    <name type="scientific">Candidatus Methylumidiphilus alinenensis</name>
    <dbReference type="NCBI Taxonomy" id="2202197"/>
    <lineage>
        <taxon>Bacteria</taxon>
        <taxon>Pseudomonadati</taxon>
        <taxon>Pseudomonadota</taxon>
        <taxon>Gammaproteobacteria</taxon>
        <taxon>Methylococcales</taxon>
        <taxon>Candidatus Methylumidiphilus</taxon>
    </lineage>
</organism>
<name>A0A2W4T8G5_9GAMM</name>
<dbReference type="InterPro" id="IPR018667">
    <property type="entry name" value="DUF2126"/>
</dbReference>
<evidence type="ECO:0000313" key="2">
    <source>
        <dbReference type="EMBL" id="PZN79077.1"/>
    </source>
</evidence>
<comment type="caution">
    <text evidence="2">The sequence shown here is derived from an EMBL/GenBank/DDBJ whole genome shotgun (WGS) entry which is preliminary data.</text>
</comment>
<proteinExistence type="predicted"/>
<dbReference type="Pfam" id="PF09899">
    <property type="entry name" value="DUF2126"/>
    <property type="match status" value="2"/>
</dbReference>
<evidence type="ECO:0000313" key="3">
    <source>
        <dbReference type="Proteomes" id="UP000249396"/>
    </source>
</evidence>
<evidence type="ECO:0000259" key="1">
    <source>
        <dbReference type="Pfam" id="PF09899"/>
    </source>
</evidence>
<reference evidence="2 3" key="1">
    <citation type="journal article" date="2018" name="Aquat. Microb. Ecol.">
        <title>Gammaproteobacterial methanotrophs dominate.</title>
        <authorList>
            <person name="Rissanen A.J."/>
            <person name="Saarenheimo J."/>
            <person name="Tiirola M."/>
            <person name="Peura S."/>
            <person name="Aalto S.L."/>
            <person name="Karvinen A."/>
            <person name="Nykanen H."/>
        </authorList>
    </citation>
    <scope>NUCLEOTIDE SEQUENCE [LARGE SCALE GENOMIC DNA]</scope>
    <source>
        <strain evidence="2">AMbin10</strain>
    </source>
</reference>
<feature type="domain" description="DUF2126" evidence="1">
    <location>
        <begin position="221"/>
        <end position="710"/>
    </location>
</feature>
<feature type="domain" description="DUF2126" evidence="1">
    <location>
        <begin position="12"/>
        <end position="104"/>
    </location>
</feature>
<dbReference type="AlphaFoldDB" id="A0A2W4T8G5"/>
<accession>A0A2W4T8G5</accession>
<gene>
    <name evidence="2" type="ORF">DM484_11925</name>
</gene>
<sequence length="716" mass="80461">MQDKPALVHAIKKHDAAVAKTDLTVWLGAEPTFTDRSSEAPEWLRRAEGGDKSLRALAMLKRYCQDRSNPLVLRTIGRLYPGEKAPRWNHGIYESRNHHAVWRGPPDPALGGVGSFRQVLESFPRHLSEYFIGRGWKSHHTWNGDQSDWRIVFRVDGTDPPDFGLDDRLSRPSIHSSPIPEAGLCDALANDGNYLFLFRYPIRDRKFSDEEICHAVPSLELPSFPNVSLFLDCVAEIGKAATDCGLGGLTLEGFSPPVDASVAWTTFTPDPAVIEVNMAPAKDASEFYDMVSGIFQAGENSGLSPYRFYYNGDATDSGGGGQITFGGPSARASPFFLRPWLLPNVVRYFNRHPGLSFFFTPSCVGSSSQSPRPDERFRESFEEMCLALELLSQQSHPSPDAIWGSLAPFLSDPSGNNHRSEINVEKLWNPLLAGRGCLGLVEFRAFRMARTPEAMTARAVLFRSLLAMLAKEPDSSRLIDWGAELHDRFALPFYLKRDLNEVFDELADARLGLDEPLQELILDDGDRLFGEAILQDCQLTVHRALEFWPLVGDVASQESGNSRLVDSSTTRIQVILRPLIGSQVNIRDWCVAYQNWRMPVRFESDETGPLMIFAFKYRTFAPWRGLHPTLPPQSPIELTLQNTSSLEVWKLVLHEWNPQGGAYENLPEDWAESLLRRKQRLVCEKLPMHSVLPLEEPPPTAVSPYCLDIRVFPFSH</sequence>
<protein>
    <recommendedName>
        <fullName evidence="1">DUF2126 domain-containing protein</fullName>
    </recommendedName>
</protein>